<gene>
    <name evidence="1" type="ORF">MLD38_019003</name>
</gene>
<comment type="caution">
    <text evidence="1">The sequence shown here is derived from an EMBL/GenBank/DDBJ whole genome shotgun (WGS) entry which is preliminary data.</text>
</comment>
<reference evidence="2" key="1">
    <citation type="journal article" date="2023" name="Front. Plant Sci.">
        <title>Chromosomal-level genome assembly of Melastoma candidum provides insights into trichome evolution.</title>
        <authorList>
            <person name="Zhong Y."/>
            <person name="Wu W."/>
            <person name="Sun C."/>
            <person name="Zou P."/>
            <person name="Liu Y."/>
            <person name="Dai S."/>
            <person name="Zhou R."/>
        </authorList>
    </citation>
    <scope>NUCLEOTIDE SEQUENCE [LARGE SCALE GENOMIC DNA]</scope>
</reference>
<protein>
    <submittedName>
        <fullName evidence="1">Uncharacterized protein</fullName>
    </submittedName>
</protein>
<dbReference type="Proteomes" id="UP001057402">
    <property type="component" value="Chromosome 5"/>
</dbReference>
<organism evidence="1 2">
    <name type="scientific">Melastoma candidum</name>
    <dbReference type="NCBI Taxonomy" id="119954"/>
    <lineage>
        <taxon>Eukaryota</taxon>
        <taxon>Viridiplantae</taxon>
        <taxon>Streptophyta</taxon>
        <taxon>Embryophyta</taxon>
        <taxon>Tracheophyta</taxon>
        <taxon>Spermatophyta</taxon>
        <taxon>Magnoliopsida</taxon>
        <taxon>eudicotyledons</taxon>
        <taxon>Gunneridae</taxon>
        <taxon>Pentapetalae</taxon>
        <taxon>rosids</taxon>
        <taxon>malvids</taxon>
        <taxon>Myrtales</taxon>
        <taxon>Melastomataceae</taxon>
        <taxon>Melastomatoideae</taxon>
        <taxon>Melastomateae</taxon>
        <taxon>Melastoma</taxon>
    </lineage>
</organism>
<accession>A0ACB9QUS8</accession>
<dbReference type="EMBL" id="CM042884">
    <property type="protein sequence ID" value="KAI4370681.1"/>
    <property type="molecule type" value="Genomic_DNA"/>
</dbReference>
<keyword evidence="2" id="KW-1185">Reference proteome</keyword>
<proteinExistence type="predicted"/>
<evidence type="ECO:0000313" key="1">
    <source>
        <dbReference type="EMBL" id="KAI4370681.1"/>
    </source>
</evidence>
<evidence type="ECO:0000313" key="2">
    <source>
        <dbReference type="Proteomes" id="UP001057402"/>
    </source>
</evidence>
<sequence>MGRRSSQSLAPGFRFHPTDEELVRYYLQRKVSGKRLRFNPISDIDIYKSEPWDLPSKSKLQTRDLEWYFFSVLDKKYGNGSKTNRATEHGYWKTTGKDRPVCNGTRTVGMKKTLVYHNGRAPRGQRSNWVMHEYRLTDEELEKAGVPQDAFVLCRVFQKSGPGPKNGEQYGAPYVEEEWEDDDEAVFPDLEPMVVHDDAYFETDDLDQSFDNGITSGNTFLLANPLNEGASSGVEFSEDVNGDDDEQKPLAVTEVPNNVDQQDDNTYFVLPDQYPTALRSFQKEFVGEPSSNLDILPIDDLVDSGFVFDGPYLDAADHPFLGDGTYLENELSSLIDSDPADFNVGDFLTYDADGENLPPFESTEQKLPEHAISDQTPTEEYAVEGDKIQAMESQHLAEIYESNFASSSNQHSEMKDESNIKYPFMKTASHMLGSFPAPPAFAAEFPSKDVTLRLNAIAQPSSSVHATAGMVRIRNMSLSSAGMNLFVGKNGELNIILSFGIFHVQDAAGYGIFSSSMPLGKSNSSVSWSWLLCLFFWVLLLSVTVKVGSSIYTR</sequence>
<name>A0ACB9QUS8_9MYRT</name>